<reference evidence="8" key="1">
    <citation type="journal article" date="2019" name="Int. J. Syst. Evol. Microbiol.">
        <title>The Global Catalogue of Microorganisms (GCM) 10K type strain sequencing project: providing services to taxonomists for standard genome sequencing and annotation.</title>
        <authorList>
            <consortium name="The Broad Institute Genomics Platform"/>
            <consortium name="The Broad Institute Genome Sequencing Center for Infectious Disease"/>
            <person name="Wu L."/>
            <person name="Ma J."/>
        </authorList>
    </citation>
    <scope>NUCLEOTIDE SEQUENCE [LARGE SCALE GENOMIC DNA]</scope>
    <source>
        <strain evidence="8">JCM 18304</strain>
    </source>
</reference>
<evidence type="ECO:0000256" key="1">
    <source>
        <dbReference type="ARBA" id="ARBA00004651"/>
    </source>
</evidence>
<protein>
    <submittedName>
        <fullName evidence="7">APC family permease</fullName>
    </submittedName>
</protein>
<accession>A0ABP9SH89</accession>
<dbReference type="Gene3D" id="1.20.1740.10">
    <property type="entry name" value="Amino acid/polyamine transporter I"/>
    <property type="match status" value="1"/>
</dbReference>
<keyword evidence="8" id="KW-1185">Reference proteome</keyword>
<dbReference type="Proteomes" id="UP001501570">
    <property type="component" value="Unassembled WGS sequence"/>
</dbReference>
<comment type="subcellular location">
    <subcellularLocation>
        <location evidence="1">Cell membrane</location>
        <topology evidence="1">Multi-pass membrane protein</topology>
    </subcellularLocation>
</comment>
<feature type="transmembrane region" description="Helical" evidence="6">
    <location>
        <begin position="395"/>
        <end position="415"/>
    </location>
</feature>
<evidence type="ECO:0000256" key="5">
    <source>
        <dbReference type="ARBA" id="ARBA00023136"/>
    </source>
</evidence>
<feature type="transmembrane region" description="Helical" evidence="6">
    <location>
        <begin position="259"/>
        <end position="280"/>
    </location>
</feature>
<gene>
    <name evidence="7" type="ORF">GCM10023322_61170</name>
</gene>
<feature type="transmembrane region" description="Helical" evidence="6">
    <location>
        <begin position="364"/>
        <end position="383"/>
    </location>
</feature>
<evidence type="ECO:0000256" key="3">
    <source>
        <dbReference type="ARBA" id="ARBA00022692"/>
    </source>
</evidence>
<dbReference type="Pfam" id="PF13520">
    <property type="entry name" value="AA_permease_2"/>
    <property type="match status" value="1"/>
</dbReference>
<name>A0ABP9SH89_9ACTN</name>
<dbReference type="RefSeq" id="WP_345635472.1">
    <property type="nucleotide sequence ID" value="NZ_BAABJQ010000023.1"/>
</dbReference>
<feature type="transmembrane region" description="Helical" evidence="6">
    <location>
        <begin position="427"/>
        <end position="449"/>
    </location>
</feature>
<feature type="transmembrane region" description="Helical" evidence="6">
    <location>
        <begin position="64"/>
        <end position="82"/>
    </location>
</feature>
<evidence type="ECO:0000256" key="2">
    <source>
        <dbReference type="ARBA" id="ARBA00022475"/>
    </source>
</evidence>
<dbReference type="InterPro" id="IPR002293">
    <property type="entry name" value="AA/rel_permease1"/>
</dbReference>
<evidence type="ECO:0000313" key="7">
    <source>
        <dbReference type="EMBL" id="GAA5195138.1"/>
    </source>
</evidence>
<feature type="transmembrane region" description="Helical" evidence="6">
    <location>
        <begin position="216"/>
        <end position="238"/>
    </location>
</feature>
<keyword evidence="3 6" id="KW-0812">Transmembrane</keyword>
<evidence type="ECO:0000256" key="4">
    <source>
        <dbReference type="ARBA" id="ARBA00022989"/>
    </source>
</evidence>
<dbReference type="EMBL" id="BAABJQ010000023">
    <property type="protein sequence ID" value="GAA5195138.1"/>
    <property type="molecule type" value="Genomic_DNA"/>
</dbReference>
<dbReference type="PANTHER" id="PTHR42770">
    <property type="entry name" value="AMINO ACID TRANSPORTER-RELATED"/>
    <property type="match status" value="1"/>
</dbReference>
<keyword evidence="5 6" id="KW-0472">Membrane</keyword>
<evidence type="ECO:0000313" key="8">
    <source>
        <dbReference type="Proteomes" id="UP001501570"/>
    </source>
</evidence>
<comment type="caution">
    <text evidence="7">The sequence shown here is derived from an EMBL/GenBank/DDBJ whole genome shotgun (WGS) entry which is preliminary data.</text>
</comment>
<keyword evidence="2" id="KW-1003">Cell membrane</keyword>
<dbReference type="InterPro" id="IPR050367">
    <property type="entry name" value="APC_superfamily"/>
</dbReference>
<feature type="transmembrane region" description="Helical" evidence="6">
    <location>
        <begin position="176"/>
        <end position="196"/>
    </location>
</feature>
<feature type="transmembrane region" description="Helical" evidence="6">
    <location>
        <begin position="300"/>
        <end position="321"/>
    </location>
</feature>
<organism evidence="7 8">
    <name type="scientific">Rugosimonospora acidiphila</name>
    <dbReference type="NCBI Taxonomy" id="556531"/>
    <lineage>
        <taxon>Bacteria</taxon>
        <taxon>Bacillati</taxon>
        <taxon>Actinomycetota</taxon>
        <taxon>Actinomycetes</taxon>
        <taxon>Micromonosporales</taxon>
        <taxon>Micromonosporaceae</taxon>
        <taxon>Rugosimonospora</taxon>
    </lineage>
</organism>
<evidence type="ECO:0000256" key="6">
    <source>
        <dbReference type="SAM" id="Phobius"/>
    </source>
</evidence>
<feature type="transmembrane region" description="Helical" evidence="6">
    <location>
        <begin position="24"/>
        <end position="44"/>
    </location>
</feature>
<dbReference type="PIRSF" id="PIRSF006060">
    <property type="entry name" value="AA_transporter"/>
    <property type="match status" value="1"/>
</dbReference>
<feature type="transmembrane region" description="Helical" evidence="6">
    <location>
        <begin position="469"/>
        <end position="490"/>
    </location>
</feature>
<proteinExistence type="predicted"/>
<dbReference type="PANTHER" id="PTHR42770:SF7">
    <property type="entry name" value="MEMBRANE PROTEIN"/>
    <property type="match status" value="1"/>
</dbReference>
<feature type="transmembrane region" description="Helical" evidence="6">
    <location>
        <begin position="103"/>
        <end position="124"/>
    </location>
</feature>
<keyword evidence="4 6" id="KW-1133">Transmembrane helix</keyword>
<feature type="transmembrane region" description="Helical" evidence="6">
    <location>
        <begin position="144"/>
        <end position="164"/>
    </location>
</feature>
<sequence length="522" mass="54802">MTTTAPPAPPAEHDPSLARKGLKLGAIGLISSIVIAIASTAPAYSLTSALGSVVGEVGTKAPVAMLIAFVPMLFISYAYKALNNVDPDCGTSFTWVARAFGRRTGWITGWVIVIADIIVMANLAEIAGSYTFQLFGAYGLADSTGWTTLAGCLWILLMTLIAWIGIELSARTQVVLLSLELLILAIFAVTALAKVYSGHAGTLAIHPSLSWFNPFGGGMSFSTLSAGFLAAVFIYWGWDSAVAANEETTHSHITPGRAAVISTVVLLVTYVLVTVAAQSYAGVGSTGIGLTSDAAGTDALSGIGQAALGTFGFKLLVLAILSSSAASAQTTILPTARTTLSMAAYKALPKVFGDVHRRFQTPTVSTWAMGLLSIAFYAVMVYVKDGGLLNDMILALGLQIAFYYGLTGFASAWYFRRELTTNARSLWLKGILPVVGGVVLFASFFYSAYQFWTPSTDDGDVQWLGVGGKFWLGIGAMVLGVPIMIVWNLFNAAYFKGGTMVGPDRLVSKAEPAAPASATAPA</sequence>